<protein>
    <submittedName>
        <fullName evidence="2">Uncharacterized protein</fullName>
    </submittedName>
</protein>
<evidence type="ECO:0000313" key="3">
    <source>
        <dbReference type="Proteomes" id="UP001331515"/>
    </source>
</evidence>
<dbReference type="AlphaFoldDB" id="A0AAN8D1B9"/>
<organism evidence="2 3">
    <name type="scientific">Champsocephalus gunnari</name>
    <name type="common">Mackerel icefish</name>
    <dbReference type="NCBI Taxonomy" id="52237"/>
    <lineage>
        <taxon>Eukaryota</taxon>
        <taxon>Metazoa</taxon>
        <taxon>Chordata</taxon>
        <taxon>Craniata</taxon>
        <taxon>Vertebrata</taxon>
        <taxon>Euteleostomi</taxon>
        <taxon>Actinopterygii</taxon>
        <taxon>Neopterygii</taxon>
        <taxon>Teleostei</taxon>
        <taxon>Neoteleostei</taxon>
        <taxon>Acanthomorphata</taxon>
        <taxon>Eupercaria</taxon>
        <taxon>Perciformes</taxon>
        <taxon>Notothenioidei</taxon>
        <taxon>Channichthyidae</taxon>
        <taxon>Champsocephalus</taxon>
    </lineage>
</organism>
<dbReference type="EMBL" id="JAURVH010001527">
    <property type="protein sequence ID" value="KAK5914596.1"/>
    <property type="molecule type" value="Genomic_DNA"/>
</dbReference>
<reference evidence="2 3" key="1">
    <citation type="journal article" date="2023" name="Mol. Biol. Evol.">
        <title>Genomics of Secondarily Temperate Adaptation in the Only Non-Antarctic Icefish.</title>
        <authorList>
            <person name="Rivera-Colon A.G."/>
            <person name="Rayamajhi N."/>
            <person name="Minhas B.F."/>
            <person name="Madrigal G."/>
            <person name="Bilyk K.T."/>
            <person name="Yoon V."/>
            <person name="Hune M."/>
            <person name="Gregory S."/>
            <person name="Cheng C.H.C."/>
            <person name="Catchen J.M."/>
        </authorList>
    </citation>
    <scope>NUCLEOTIDE SEQUENCE [LARGE SCALE GENOMIC DNA]</scope>
    <source>
        <tissue evidence="2">White muscle</tissue>
    </source>
</reference>
<feature type="region of interest" description="Disordered" evidence="1">
    <location>
        <begin position="34"/>
        <end position="66"/>
    </location>
</feature>
<comment type="caution">
    <text evidence="2">The sequence shown here is derived from an EMBL/GenBank/DDBJ whole genome shotgun (WGS) entry which is preliminary data.</text>
</comment>
<sequence length="66" mass="6813">MNPQVPLSLSTRGNPGIFIVVEANEFLLSAIHPAADPPSHPISGSSFPLGEGSVTGVREMEAEQGA</sequence>
<evidence type="ECO:0000313" key="2">
    <source>
        <dbReference type="EMBL" id="KAK5914596.1"/>
    </source>
</evidence>
<accession>A0AAN8D1B9</accession>
<keyword evidence="3" id="KW-1185">Reference proteome</keyword>
<evidence type="ECO:0000256" key="1">
    <source>
        <dbReference type="SAM" id="MobiDB-lite"/>
    </source>
</evidence>
<gene>
    <name evidence="2" type="ORF">CgunFtcFv8_009025</name>
</gene>
<dbReference type="Proteomes" id="UP001331515">
    <property type="component" value="Unassembled WGS sequence"/>
</dbReference>
<proteinExistence type="predicted"/>
<name>A0AAN8D1B9_CHAGU</name>